<organism evidence="1 2">
    <name type="scientific">Proteiniclasticum ruminis</name>
    <dbReference type="NCBI Taxonomy" id="398199"/>
    <lineage>
        <taxon>Bacteria</taxon>
        <taxon>Bacillati</taxon>
        <taxon>Bacillota</taxon>
        <taxon>Clostridia</taxon>
        <taxon>Eubacteriales</taxon>
        <taxon>Clostridiaceae</taxon>
        <taxon>Proteiniclasticum</taxon>
    </lineage>
</organism>
<keyword evidence="2" id="KW-1185">Reference proteome</keyword>
<name>A0A1I5C1A3_9CLOT</name>
<evidence type="ECO:0000313" key="1">
    <source>
        <dbReference type="EMBL" id="SFN80676.1"/>
    </source>
</evidence>
<evidence type="ECO:0000313" key="2">
    <source>
        <dbReference type="Proteomes" id="UP000181899"/>
    </source>
</evidence>
<dbReference type="Proteomes" id="UP000181899">
    <property type="component" value="Unassembled WGS sequence"/>
</dbReference>
<dbReference type="EMBL" id="FOVK01000005">
    <property type="protein sequence ID" value="SFN80676.1"/>
    <property type="molecule type" value="Genomic_DNA"/>
</dbReference>
<reference evidence="1 2" key="1">
    <citation type="submission" date="2016-10" db="EMBL/GenBank/DDBJ databases">
        <authorList>
            <person name="de Groot N.N."/>
        </authorList>
    </citation>
    <scope>NUCLEOTIDE SEQUENCE [LARGE SCALE GENOMIC DNA]</scope>
    <source>
        <strain evidence="1 2">ML2</strain>
    </source>
</reference>
<gene>
    <name evidence="1" type="ORF">SAMN04488695_105163</name>
</gene>
<proteinExistence type="predicted"/>
<dbReference type="AlphaFoldDB" id="A0A1I5C1A3"/>
<sequence length="36" mass="4340">MIHRLNRIMEISGIKSFEEEDLFRILLTYNVFALVK</sequence>
<protein>
    <submittedName>
        <fullName evidence="1">Uncharacterized protein</fullName>
    </submittedName>
</protein>
<accession>A0A1I5C1A3</accession>